<evidence type="ECO:0000313" key="1">
    <source>
        <dbReference type="EMBL" id="EAU46581.1"/>
    </source>
</evidence>
<organism evidence="1 2">
    <name type="scientific">Salipiger bermudensis (strain DSM 26914 / JCM 13377 / KCTC 12554 / HTCC2601)</name>
    <name type="common">Pelagibaca bermudensis</name>
    <dbReference type="NCBI Taxonomy" id="314265"/>
    <lineage>
        <taxon>Bacteria</taxon>
        <taxon>Pseudomonadati</taxon>
        <taxon>Pseudomonadota</taxon>
        <taxon>Alphaproteobacteria</taxon>
        <taxon>Rhodobacterales</taxon>
        <taxon>Roseobacteraceae</taxon>
        <taxon>Salipiger</taxon>
    </lineage>
</organism>
<evidence type="ECO:0000313" key="2">
    <source>
        <dbReference type="Proteomes" id="UP000006230"/>
    </source>
</evidence>
<dbReference type="EMBL" id="AATQ01000013">
    <property type="protein sequence ID" value="EAU46581.1"/>
    <property type="molecule type" value="Genomic_DNA"/>
</dbReference>
<dbReference type="Proteomes" id="UP000006230">
    <property type="component" value="Unassembled WGS sequence"/>
</dbReference>
<dbReference type="HOGENOM" id="CLU_036902_15_0_5"/>
<proteinExistence type="predicted"/>
<sequence>MGQRDLRRLLIIGAMSAIQAAQKRGGAPDGSWLARMLARKPKMLVAVALANKMARMAWAIMAHGGVYETPANA</sequence>
<accession>Q0FQV1</accession>
<dbReference type="AlphaFoldDB" id="Q0FQV1"/>
<name>Q0FQV1_SALBH</name>
<comment type="caution">
    <text evidence="1">The sequence shown here is derived from an EMBL/GenBank/DDBJ whole genome shotgun (WGS) entry which is preliminary data.</text>
</comment>
<gene>
    <name evidence="1" type="ORF">R2601_19015</name>
</gene>
<keyword evidence="2" id="KW-1185">Reference proteome</keyword>
<dbReference type="eggNOG" id="COG3547">
    <property type="taxonomic scope" value="Bacteria"/>
</dbReference>
<reference evidence="1 2" key="1">
    <citation type="journal article" date="2010" name="J. Bacteriol.">
        <title>Genome sequences of Pelagibaca bermudensis HTCC2601T and Maritimibacter alkaliphilus HTCC2654T, the type strains of two marine Roseobacter genera.</title>
        <authorList>
            <person name="Thrash J.C."/>
            <person name="Cho J.C."/>
            <person name="Ferriera S."/>
            <person name="Johnson J."/>
            <person name="Vergin K.L."/>
            <person name="Giovannoni S.J."/>
        </authorList>
    </citation>
    <scope>NUCLEOTIDE SEQUENCE [LARGE SCALE GENOMIC DNA]</scope>
    <source>
        <strain evidence="2">DSM 26914 / JCM 13377 / KCTC 12554 / HTCC2601</strain>
    </source>
</reference>
<protein>
    <submittedName>
        <fullName evidence="1">Putative transposase</fullName>
    </submittedName>
</protein>